<dbReference type="Proteomes" id="UP000582659">
    <property type="component" value="Unassembled WGS sequence"/>
</dbReference>
<organism evidence="4 6">
    <name type="scientific">Bursaphelenchus xylophilus</name>
    <name type="common">Pinewood nematode worm</name>
    <name type="synonym">Aphelenchoides xylophilus</name>
    <dbReference type="NCBI Taxonomy" id="6326"/>
    <lineage>
        <taxon>Eukaryota</taxon>
        <taxon>Metazoa</taxon>
        <taxon>Ecdysozoa</taxon>
        <taxon>Nematoda</taxon>
        <taxon>Chromadorea</taxon>
        <taxon>Rhabditida</taxon>
        <taxon>Tylenchina</taxon>
        <taxon>Tylenchomorpha</taxon>
        <taxon>Aphelenchoidea</taxon>
        <taxon>Aphelenchoididae</taxon>
        <taxon>Bursaphelenchus</taxon>
    </lineage>
</organism>
<sequence length="402" mass="45282">MDFLGCGNSPVLPPALLTNLSLPSIRQSTMIFNVFLLLLQAAQVLGSLNEFTVNLTFSNLGASRTFIVDSFRDIDFVLSAKEFRKSAGLENTYDQSKSKGFYNTSYAFQGTYKIEDNFCDAFGYYARDTVALIPNLDIKATFGVTTWIRTYNNATPTKNYEEKWRAGRLAFAQTSIYNTDPPEHKTILENTLNSNNKGSKIVCLHISVDDKKGTKETAVGINVQVPKDRVLGTYQGNPEYNTWHFDLTSLKIGGKRQKVNDIALAYIDTANPKLQLPAEYIDQIVQQTGAKYNSTARKYIVDCKTKLNLEIELNMIKLKVRPDALIHQMRCKRCELLVEALEGNDTLYLGVPLLVDNGICLDFKTKKQHLYNATYSEKTPILQNVKKNGGFLSIQNEKYGKH</sequence>
<evidence type="ECO:0000313" key="6">
    <source>
        <dbReference type="WBParaSite" id="BXY_1687100.1"/>
    </source>
</evidence>
<feature type="domain" description="Peptidase A1" evidence="2">
    <location>
        <begin position="51"/>
        <end position="371"/>
    </location>
</feature>
<dbReference type="PANTHER" id="PTHR47966">
    <property type="entry name" value="BETA-SITE APP-CLEAVING ENZYME, ISOFORM A-RELATED"/>
    <property type="match status" value="1"/>
</dbReference>
<dbReference type="EMBL" id="CAJFCV020000002">
    <property type="protein sequence ID" value="CAG9100666.1"/>
    <property type="molecule type" value="Genomic_DNA"/>
</dbReference>
<reference evidence="6" key="1">
    <citation type="submission" date="2016-11" db="UniProtKB">
        <authorList>
            <consortium name="WormBaseParasite"/>
        </authorList>
    </citation>
    <scope>IDENTIFICATION</scope>
</reference>
<comment type="similarity">
    <text evidence="1">Belongs to the peptidase A1 family.</text>
</comment>
<reference evidence="3" key="2">
    <citation type="submission" date="2020-09" db="EMBL/GenBank/DDBJ databases">
        <authorList>
            <person name="Kikuchi T."/>
        </authorList>
    </citation>
    <scope>NUCLEOTIDE SEQUENCE</scope>
    <source>
        <strain evidence="3">Ka4C1</strain>
    </source>
</reference>
<dbReference type="GO" id="GO:0006508">
    <property type="term" value="P:proteolysis"/>
    <property type="evidence" value="ECO:0007669"/>
    <property type="project" value="InterPro"/>
</dbReference>
<dbReference type="InterPro" id="IPR001461">
    <property type="entry name" value="Aspartic_peptidase_A1"/>
</dbReference>
<dbReference type="GO" id="GO:0004190">
    <property type="term" value="F:aspartic-type endopeptidase activity"/>
    <property type="evidence" value="ECO:0007669"/>
    <property type="project" value="InterPro"/>
</dbReference>
<dbReference type="AlphaFoldDB" id="A0A1I7SUZ7"/>
<accession>A0A1I7SUZ7</accession>
<evidence type="ECO:0000256" key="1">
    <source>
        <dbReference type="ARBA" id="ARBA00007447"/>
    </source>
</evidence>
<proteinExistence type="inferred from homology"/>
<dbReference type="SUPFAM" id="SSF50630">
    <property type="entry name" value="Acid proteases"/>
    <property type="match status" value="1"/>
</dbReference>
<gene>
    <name evidence="3" type="ORF">BXYJ_LOCUS4944</name>
</gene>
<dbReference type="InterPro" id="IPR021109">
    <property type="entry name" value="Peptidase_aspartic_dom_sf"/>
</dbReference>
<dbReference type="SMR" id="A0A1I7SUZ7"/>
<dbReference type="Gene3D" id="2.40.70.10">
    <property type="entry name" value="Acid Proteases"/>
    <property type="match status" value="2"/>
</dbReference>
<evidence type="ECO:0000259" key="2">
    <source>
        <dbReference type="PROSITE" id="PS51767"/>
    </source>
</evidence>
<name>A0A1I7SUZ7_BURXY</name>
<dbReference type="Pfam" id="PF00026">
    <property type="entry name" value="Asp"/>
    <property type="match status" value="1"/>
</dbReference>
<dbReference type="Proteomes" id="UP000659654">
    <property type="component" value="Unassembled WGS sequence"/>
</dbReference>
<keyword evidence="5" id="KW-1185">Reference proteome</keyword>
<dbReference type="Proteomes" id="UP000095284">
    <property type="component" value="Unplaced"/>
</dbReference>
<evidence type="ECO:0000313" key="4">
    <source>
        <dbReference type="Proteomes" id="UP000095284"/>
    </source>
</evidence>
<protein>
    <submittedName>
        <fullName evidence="3">(pine wood nematode) hypothetical protein</fullName>
    </submittedName>
    <submittedName>
        <fullName evidence="6">Peptidase A1 domain-containing protein</fullName>
    </submittedName>
</protein>
<dbReference type="PANTHER" id="PTHR47966:SF51">
    <property type="entry name" value="BETA-SITE APP-CLEAVING ENZYME, ISOFORM A-RELATED"/>
    <property type="match status" value="1"/>
</dbReference>
<dbReference type="InterPro" id="IPR033121">
    <property type="entry name" value="PEPTIDASE_A1"/>
</dbReference>
<evidence type="ECO:0000313" key="5">
    <source>
        <dbReference type="Proteomes" id="UP000659654"/>
    </source>
</evidence>
<dbReference type="WBParaSite" id="BXY_1687100.1">
    <property type="protein sequence ID" value="BXY_1687100.1"/>
    <property type="gene ID" value="BXY_1687100"/>
</dbReference>
<dbReference type="PROSITE" id="PS51767">
    <property type="entry name" value="PEPTIDASE_A1"/>
    <property type="match status" value="1"/>
</dbReference>
<dbReference type="EMBL" id="CAJFDI010000002">
    <property type="protein sequence ID" value="CAD5217256.1"/>
    <property type="molecule type" value="Genomic_DNA"/>
</dbReference>
<evidence type="ECO:0000313" key="3">
    <source>
        <dbReference type="EMBL" id="CAD5217256.1"/>
    </source>
</evidence>